<accession>A0A0A9F9F7</accession>
<reference evidence="1" key="1">
    <citation type="submission" date="2014-09" db="EMBL/GenBank/DDBJ databases">
        <authorList>
            <person name="Magalhaes I.L.F."/>
            <person name="Oliveira U."/>
            <person name="Santos F.R."/>
            <person name="Vidigal T.H.D.A."/>
            <person name="Brescovit A.D."/>
            <person name="Santos A.J."/>
        </authorList>
    </citation>
    <scope>NUCLEOTIDE SEQUENCE</scope>
    <source>
        <tissue evidence="1">Shoot tissue taken approximately 20 cm above the soil surface</tissue>
    </source>
</reference>
<organism evidence="1">
    <name type="scientific">Arundo donax</name>
    <name type="common">Giant reed</name>
    <name type="synonym">Donax arundinaceus</name>
    <dbReference type="NCBI Taxonomy" id="35708"/>
    <lineage>
        <taxon>Eukaryota</taxon>
        <taxon>Viridiplantae</taxon>
        <taxon>Streptophyta</taxon>
        <taxon>Embryophyta</taxon>
        <taxon>Tracheophyta</taxon>
        <taxon>Spermatophyta</taxon>
        <taxon>Magnoliopsida</taxon>
        <taxon>Liliopsida</taxon>
        <taxon>Poales</taxon>
        <taxon>Poaceae</taxon>
        <taxon>PACMAD clade</taxon>
        <taxon>Arundinoideae</taxon>
        <taxon>Arundineae</taxon>
        <taxon>Arundo</taxon>
    </lineage>
</organism>
<reference evidence="1" key="2">
    <citation type="journal article" date="2015" name="Data Brief">
        <title>Shoot transcriptome of the giant reed, Arundo donax.</title>
        <authorList>
            <person name="Barrero R.A."/>
            <person name="Guerrero F.D."/>
            <person name="Moolhuijzen P."/>
            <person name="Goolsby J.A."/>
            <person name="Tidwell J."/>
            <person name="Bellgard S.E."/>
            <person name="Bellgard M.I."/>
        </authorList>
    </citation>
    <scope>NUCLEOTIDE SEQUENCE</scope>
    <source>
        <tissue evidence="1">Shoot tissue taken approximately 20 cm above the soil surface</tissue>
    </source>
</reference>
<proteinExistence type="predicted"/>
<name>A0A0A9F9F7_ARUDO</name>
<sequence>MMIHIAVPATISSWSFLSEGMVRGIMHHKI</sequence>
<protein>
    <submittedName>
        <fullName evidence="1">Uncharacterized protein</fullName>
    </submittedName>
</protein>
<evidence type="ECO:0000313" key="1">
    <source>
        <dbReference type="EMBL" id="JAE09640.1"/>
    </source>
</evidence>
<dbReference type="AlphaFoldDB" id="A0A0A9F9F7"/>
<dbReference type="EMBL" id="GBRH01188256">
    <property type="protein sequence ID" value="JAE09640.1"/>
    <property type="molecule type" value="Transcribed_RNA"/>
</dbReference>